<dbReference type="Proteomes" id="UP000199600">
    <property type="component" value="Unassembled WGS sequence"/>
</dbReference>
<feature type="transmembrane region" description="Helical" evidence="8">
    <location>
        <begin position="352"/>
        <end position="369"/>
    </location>
</feature>
<dbReference type="PROSITE" id="PS01246">
    <property type="entry name" value="UPF0003"/>
    <property type="match status" value="1"/>
</dbReference>
<name>A0A1A8XHA0_9RHOO</name>
<reference evidence="13 14" key="1">
    <citation type="submission" date="2016-06" db="EMBL/GenBank/DDBJ databases">
        <authorList>
            <person name="Kjaerup R.B."/>
            <person name="Dalgaard T.S."/>
            <person name="Juul-Madsen H.R."/>
        </authorList>
    </citation>
    <scope>NUCLEOTIDE SEQUENCE [LARGE SCALE GENOMIC DNA]</scope>
    <source>
        <strain evidence="13">2</strain>
    </source>
</reference>
<evidence type="ECO:0000256" key="3">
    <source>
        <dbReference type="ARBA" id="ARBA00022475"/>
    </source>
</evidence>
<dbReference type="Gene3D" id="1.10.287.1260">
    <property type="match status" value="1"/>
</dbReference>
<dbReference type="GO" id="GO:0005886">
    <property type="term" value="C:plasma membrane"/>
    <property type="evidence" value="ECO:0007669"/>
    <property type="project" value="UniProtKB-SubCell"/>
</dbReference>
<comment type="subcellular location">
    <subcellularLocation>
        <location evidence="1">Cell membrane</location>
        <topology evidence="1">Multi-pass membrane protein</topology>
    </subcellularLocation>
</comment>
<dbReference type="InterPro" id="IPR006686">
    <property type="entry name" value="MscS_channel_CS"/>
</dbReference>
<feature type="transmembrane region" description="Helical" evidence="8">
    <location>
        <begin position="672"/>
        <end position="691"/>
    </location>
</feature>
<evidence type="ECO:0000256" key="6">
    <source>
        <dbReference type="ARBA" id="ARBA00023136"/>
    </source>
</evidence>
<keyword evidence="5 8" id="KW-1133">Transmembrane helix</keyword>
<feature type="transmembrane region" description="Helical" evidence="8">
    <location>
        <begin position="316"/>
        <end position="340"/>
    </location>
</feature>
<dbReference type="SUPFAM" id="SSF82689">
    <property type="entry name" value="Mechanosensitive channel protein MscS (YggB), C-terminal domain"/>
    <property type="match status" value="1"/>
</dbReference>
<dbReference type="InterPro" id="IPR025692">
    <property type="entry name" value="MscS_IM_dom1"/>
</dbReference>
<keyword evidence="3" id="KW-1003">Cell membrane</keyword>
<dbReference type="Pfam" id="PF21088">
    <property type="entry name" value="MS_channel_1st"/>
    <property type="match status" value="1"/>
</dbReference>
<dbReference type="PANTHER" id="PTHR30347:SF1">
    <property type="entry name" value="MECHANOSENSITIVE CHANNEL MSCK"/>
    <property type="match status" value="1"/>
</dbReference>
<dbReference type="InterPro" id="IPR052702">
    <property type="entry name" value="MscS-like_channel"/>
</dbReference>
<feature type="domain" description="Mechanosensitive ion channel MscS C-terminal" evidence="11">
    <location>
        <begin position="794"/>
        <end position="875"/>
    </location>
</feature>
<organism evidence="13 14">
    <name type="scientific">Candidatus Propionivibrio aalborgensis</name>
    <dbReference type="NCBI Taxonomy" id="1860101"/>
    <lineage>
        <taxon>Bacteria</taxon>
        <taxon>Pseudomonadati</taxon>
        <taxon>Pseudomonadota</taxon>
        <taxon>Betaproteobacteria</taxon>
        <taxon>Rhodocyclales</taxon>
        <taxon>Rhodocyclaceae</taxon>
        <taxon>Propionivibrio</taxon>
    </lineage>
</organism>
<comment type="similarity">
    <text evidence="2">Belongs to the MscS (TC 1.A.23) family.</text>
</comment>
<feature type="transmembrane region" description="Helical" evidence="8">
    <location>
        <begin position="277"/>
        <end position="295"/>
    </location>
</feature>
<dbReference type="RefSeq" id="WP_186409391.1">
    <property type="nucleotide sequence ID" value="NZ_FLQY01000006.1"/>
</dbReference>
<feature type="region of interest" description="Disordered" evidence="7">
    <location>
        <begin position="157"/>
        <end position="182"/>
    </location>
</feature>
<feature type="transmembrane region" description="Helical" evidence="8">
    <location>
        <begin position="703"/>
        <end position="730"/>
    </location>
</feature>
<dbReference type="Pfam" id="PF12794">
    <property type="entry name" value="MscS_TM"/>
    <property type="match status" value="1"/>
</dbReference>
<evidence type="ECO:0000259" key="9">
    <source>
        <dbReference type="Pfam" id="PF00924"/>
    </source>
</evidence>
<evidence type="ECO:0000259" key="11">
    <source>
        <dbReference type="Pfam" id="PF21082"/>
    </source>
</evidence>
<feature type="transmembrane region" description="Helical" evidence="8">
    <location>
        <begin position="635"/>
        <end position="660"/>
    </location>
</feature>
<feature type="transmembrane region" description="Helical" evidence="8">
    <location>
        <begin position="405"/>
        <end position="426"/>
    </location>
</feature>
<dbReference type="Pfam" id="PF21082">
    <property type="entry name" value="MS_channel_3rd"/>
    <property type="match status" value="1"/>
</dbReference>
<evidence type="ECO:0000259" key="10">
    <source>
        <dbReference type="Pfam" id="PF12794"/>
    </source>
</evidence>
<evidence type="ECO:0000313" key="14">
    <source>
        <dbReference type="Proteomes" id="UP000199600"/>
    </source>
</evidence>
<feature type="transmembrane region" description="Helical" evidence="8">
    <location>
        <begin position="582"/>
        <end position="599"/>
    </location>
</feature>
<dbReference type="PANTHER" id="PTHR30347">
    <property type="entry name" value="POTASSIUM CHANNEL RELATED"/>
    <property type="match status" value="1"/>
</dbReference>
<evidence type="ECO:0000256" key="8">
    <source>
        <dbReference type="SAM" id="Phobius"/>
    </source>
</evidence>
<dbReference type="EMBL" id="FLQY01000006">
    <property type="protein sequence ID" value="SBT03323.1"/>
    <property type="molecule type" value="Genomic_DNA"/>
</dbReference>
<evidence type="ECO:0000256" key="7">
    <source>
        <dbReference type="SAM" id="MobiDB-lite"/>
    </source>
</evidence>
<evidence type="ECO:0000313" key="13">
    <source>
        <dbReference type="EMBL" id="SBT03323.1"/>
    </source>
</evidence>
<dbReference type="Gene3D" id="3.30.70.100">
    <property type="match status" value="1"/>
</dbReference>
<protein>
    <submittedName>
        <fullName evidence="13">Uncharacterized protein</fullName>
    </submittedName>
</protein>
<dbReference type="InterPro" id="IPR049142">
    <property type="entry name" value="MS_channel_1st"/>
</dbReference>
<feature type="domain" description="Mechanosensitive ion channel MscS" evidence="9">
    <location>
        <begin position="719"/>
        <end position="784"/>
    </location>
</feature>
<evidence type="ECO:0000256" key="5">
    <source>
        <dbReference type="ARBA" id="ARBA00022989"/>
    </source>
</evidence>
<feature type="domain" description="Mechanosensitive ion channel transmembrane helices 2/3" evidence="12">
    <location>
        <begin position="677"/>
        <end position="717"/>
    </location>
</feature>
<sequence length="917" mass="101391">MCFPFSSVQRPCIVGRSALTTLLFVLSFLVLGGLVHAQPVGQSEVQTIDPEERIATNNAYLLRRIAEREALLDEARSELAYFHQRKQILEKGLERIEQRAQVKVLGREFVQAALEELRHLPKPAHYKLTRQARDRALATTSDEILRYERELDDLSDREESPARYYPAQRSSSRVAERTKIDSSTRATMTEQRRLLAQLIEIDGALLKTLLESKKTERELMQVSEAAHTLLSKMLFWVPAQFSAQTFVELRSAGAWTVSWENWRGALTNLLVEVSAELVWPVFLGFCVLLLLVTRSRLKRILAALAPSSGRYRPYRIGHTVAALLITLALALPGPVVFWAISLLLGMADESQIFSHALAAALAAAAKLLLATSVFARLIDQNGVAVAHFGWDEPSLNFSARALRRFSVVFVLLIFLASLNGLDYAPYANRESLGFLAFILAMLALAGFFAYLFKTSSPPVRRLIIYQPHSWMLRFHKLWYFVLIAVPLSVAGLALAGYYAAAGYFFSRVLYSAFFVIGAITLYGLIALWVQTEHARLERLQREEKAKSEGEVEAEAEAEEDGEVAIVVPHLDVATIGEQTRSLLDFFITLFLLGGLWSVWKGALPVLSVIGDYSLWTSRTIADGKEVVFSLSVGHVFLALLVASITTVAVRNVGALLDIVLLKRLEMRADATYAIKVVTRYALTAIGVAAASRVLDIGWNNLQWLVAALSVGLGFGLQEIFANFVSGLIVLAERPIRIGDVVTVGDVTGTVARIRARATAVIDFDNKEVIIPNKAFITDRVINWTLSTGTTRLLIKVGVAYGCDTALVQKLLLEVVQANDDVLEQPSPSVYFIDFGDSSLNFEIRAFVDAFDKRLRVQHEINTAIDGVLREHGIEIPFPQRDLHIRSAEGLAGLPVSPTAKTETLASQTAANSAQASV</sequence>
<dbReference type="AlphaFoldDB" id="A0A1A8XHA0"/>
<feature type="domain" description="Mechanosensitive ion channel inner membrane" evidence="10">
    <location>
        <begin position="277"/>
        <end position="615"/>
    </location>
</feature>
<dbReference type="Pfam" id="PF00924">
    <property type="entry name" value="MS_channel_2nd"/>
    <property type="match status" value="1"/>
</dbReference>
<evidence type="ECO:0000256" key="2">
    <source>
        <dbReference type="ARBA" id="ARBA00008017"/>
    </source>
</evidence>
<keyword evidence="4 8" id="KW-0812">Transmembrane</keyword>
<feature type="transmembrane region" description="Helical" evidence="8">
    <location>
        <begin position="477"/>
        <end position="498"/>
    </location>
</feature>
<dbReference type="InterPro" id="IPR049278">
    <property type="entry name" value="MS_channel_C"/>
</dbReference>
<feature type="transmembrane region" description="Helical" evidence="8">
    <location>
        <begin position="510"/>
        <end position="529"/>
    </location>
</feature>
<accession>A0A1A8XHA0</accession>
<dbReference type="Gene3D" id="2.30.30.60">
    <property type="match status" value="1"/>
</dbReference>
<dbReference type="InterPro" id="IPR010920">
    <property type="entry name" value="LSM_dom_sf"/>
</dbReference>
<proteinExistence type="inferred from homology"/>
<feature type="transmembrane region" description="Helical" evidence="8">
    <location>
        <begin position="432"/>
        <end position="452"/>
    </location>
</feature>
<keyword evidence="6 8" id="KW-0472">Membrane</keyword>
<gene>
    <name evidence="13" type="ORF">PROAA_1030009</name>
</gene>
<evidence type="ECO:0000256" key="1">
    <source>
        <dbReference type="ARBA" id="ARBA00004651"/>
    </source>
</evidence>
<dbReference type="GO" id="GO:0008381">
    <property type="term" value="F:mechanosensitive monoatomic ion channel activity"/>
    <property type="evidence" value="ECO:0007669"/>
    <property type="project" value="UniProtKB-ARBA"/>
</dbReference>
<evidence type="ECO:0000259" key="12">
    <source>
        <dbReference type="Pfam" id="PF21088"/>
    </source>
</evidence>
<dbReference type="InterPro" id="IPR011066">
    <property type="entry name" value="MscS_channel_C_sf"/>
</dbReference>
<evidence type="ECO:0000256" key="4">
    <source>
        <dbReference type="ARBA" id="ARBA00022692"/>
    </source>
</evidence>
<dbReference type="InterPro" id="IPR023408">
    <property type="entry name" value="MscS_beta-dom_sf"/>
</dbReference>
<dbReference type="InterPro" id="IPR006685">
    <property type="entry name" value="MscS_channel_2nd"/>
</dbReference>
<dbReference type="SUPFAM" id="SSF50182">
    <property type="entry name" value="Sm-like ribonucleoproteins"/>
    <property type="match status" value="1"/>
</dbReference>
<keyword evidence="14" id="KW-1185">Reference proteome</keyword>